<evidence type="ECO:0000313" key="1">
    <source>
        <dbReference type="EMBL" id="KKL65633.1"/>
    </source>
</evidence>
<sequence length="282" mass="32710">MIRWKWRQALLARELGMNDLFFFNTNVLLTRPEKRPDTFQLIDTQFQGETLSVLNVLAPEHRTTYLNWLIGWNRVDDTRTVWKDITKTDPPDPVLATRYVHFLVGRNKIVPAAAIWQELTGIDGVTNSGFEKKATHTGFDWRYSAARPGKWRIQRVGSPVHSGDFALEITFEGRENLSFSHLWQIVPITSHLPSKLTYAWQSHDVTTDQGPFIEVYGYNCKGLYKRGQMMLITNSWQKGTIDFTPPEGCRAVVIRLRRLPSKRFDSLISGRVWLDDFRLEVK</sequence>
<reference evidence="1" key="1">
    <citation type="journal article" date="2015" name="Nature">
        <title>Complex archaea that bridge the gap between prokaryotes and eukaryotes.</title>
        <authorList>
            <person name="Spang A."/>
            <person name="Saw J.H."/>
            <person name="Jorgensen S.L."/>
            <person name="Zaremba-Niedzwiedzka K."/>
            <person name="Martijn J."/>
            <person name="Lind A.E."/>
            <person name="van Eijk R."/>
            <person name="Schleper C."/>
            <person name="Guy L."/>
            <person name="Ettema T.J."/>
        </authorList>
    </citation>
    <scope>NUCLEOTIDE SEQUENCE</scope>
</reference>
<name>A0A0F9DUW4_9ZZZZ</name>
<dbReference type="EMBL" id="LAZR01027471">
    <property type="protein sequence ID" value="KKL65633.1"/>
    <property type="molecule type" value="Genomic_DNA"/>
</dbReference>
<dbReference type="Gene3D" id="2.60.120.260">
    <property type="entry name" value="Galactose-binding domain-like"/>
    <property type="match status" value="1"/>
</dbReference>
<accession>A0A0F9DUW4</accession>
<organism evidence="1">
    <name type="scientific">marine sediment metagenome</name>
    <dbReference type="NCBI Taxonomy" id="412755"/>
    <lineage>
        <taxon>unclassified sequences</taxon>
        <taxon>metagenomes</taxon>
        <taxon>ecological metagenomes</taxon>
    </lineage>
</organism>
<dbReference type="AlphaFoldDB" id="A0A0F9DUW4"/>
<gene>
    <name evidence="1" type="ORF">LCGC14_2153050</name>
</gene>
<proteinExistence type="predicted"/>
<comment type="caution">
    <text evidence="1">The sequence shown here is derived from an EMBL/GenBank/DDBJ whole genome shotgun (WGS) entry which is preliminary data.</text>
</comment>
<protein>
    <submittedName>
        <fullName evidence="1">Uncharacterized protein</fullName>
    </submittedName>
</protein>